<organism evidence="1 2">
    <name type="scientific">Shewanella submarina</name>
    <dbReference type="NCBI Taxonomy" id="2016376"/>
    <lineage>
        <taxon>Bacteria</taxon>
        <taxon>Pseudomonadati</taxon>
        <taxon>Pseudomonadota</taxon>
        <taxon>Gammaproteobacteria</taxon>
        <taxon>Alteromonadales</taxon>
        <taxon>Shewanellaceae</taxon>
        <taxon>Shewanella</taxon>
    </lineage>
</organism>
<evidence type="ECO:0000313" key="1">
    <source>
        <dbReference type="EMBL" id="MFC3137159.1"/>
    </source>
</evidence>
<dbReference type="RefSeq" id="WP_248935515.1">
    <property type="nucleotide sequence ID" value="NZ_JAKILF010000002.1"/>
</dbReference>
<dbReference type="Gene3D" id="3.20.20.410">
    <property type="entry name" value="Protein of unknown function UPF0759"/>
    <property type="match status" value="1"/>
</dbReference>
<reference evidence="2" key="1">
    <citation type="journal article" date="2019" name="Int. J. Syst. Evol. Microbiol.">
        <title>The Global Catalogue of Microorganisms (GCM) 10K type strain sequencing project: providing services to taxonomists for standard genome sequencing and annotation.</title>
        <authorList>
            <consortium name="The Broad Institute Genomics Platform"/>
            <consortium name="The Broad Institute Genome Sequencing Center for Infectious Disease"/>
            <person name="Wu L."/>
            <person name="Ma J."/>
        </authorList>
    </citation>
    <scope>NUCLEOTIDE SEQUENCE [LARGE SCALE GENOMIC DNA]</scope>
    <source>
        <strain evidence="2">KCTC 52277</strain>
    </source>
</reference>
<name>A0ABV7G6N7_9GAMM</name>
<dbReference type="Proteomes" id="UP001595621">
    <property type="component" value="Unassembled WGS sequence"/>
</dbReference>
<accession>A0ABV7G6N7</accession>
<dbReference type="PANTHER" id="PTHR30348:SF9">
    <property type="entry name" value="UPF0759 PROTEIN YECE"/>
    <property type="match status" value="1"/>
</dbReference>
<protein>
    <submittedName>
        <fullName evidence="1">DUF72 domain-containing protein</fullName>
    </submittedName>
</protein>
<dbReference type="EMBL" id="JBHRTD010000006">
    <property type="protein sequence ID" value="MFC3137159.1"/>
    <property type="molecule type" value="Genomic_DNA"/>
</dbReference>
<dbReference type="InterPro" id="IPR002763">
    <property type="entry name" value="DUF72"/>
</dbReference>
<evidence type="ECO:0000313" key="2">
    <source>
        <dbReference type="Proteomes" id="UP001595621"/>
    </source>
</evidence>
<dbReference type="SUPFAM" id="SSF117396">
    <property type="entry name" value="TM1631-like"/>
    <property type="match status" value="1"/>
</dbReference>
<proteinExistence type="predicted"/>
<dbReference type="Pfam" id="PF01904">
    <property type="entry name" value="DUF72"/>
    <property type="match status" value="1"/>
</dbReference>
<comment type="caution">
    <text evidence="1">The sequence shown here is derived from an EMBL/GenBank/DDBJ whole genome shotgun (WGS) entry which is preliminary data.</text>
</comment>
<keyword evidence="2" id="KW-1185">Reference proteome</keyword>
<dbReference type="PANTHER" id="PTHR30348">
    <property type="entry name" value="UNCHARACTERIZED PROTEIN YECE"/>
    <property type="match status" value="1"/>
</dbReference>
<sequence length="288" mass="32271">MSSTNPTPLYLGMAMWSHKNWQQSIFAGETDKLAAYGRVFNTVEGNTTFYATPSSQSVLNWRDAVTDDFRFTFKLPQTITHQMQLQNCSKELNEFLHIMSPLAEKTGVWKIQLPAAFGPDSLYLLEQLLDAMPAGFHSGVEVRHPAFFAKGDAERALNRLLMEKNADRIIIDTRPVFAAPPDSEAVIDAHQKKPRVPVHAIATSDSPVVRFIGHPELEANDAFFTPWLTKLSDWIEEGRRPFLFVHTPDNALAPELAIRLLSQLQQHQPQLASVTLASAQPVPQMSLL</sequence>
<dbReference type="InterPro" id="IPR036520">
    <property type="entry name" value="UPF0759_sf"/>
</dbReference>
<gene>
    <name evidence="1" type="ORF">ACFOE0_03050</name>
</gene>